<dbReference type="KEGG" id="scm:SCHCO_02641689"/>
<dbReference type="InterPro" id="IPR012675">
    <property type="entry name" value="Beta-grasp_dom_sf"/>
</dbReference>
<gene>
    <name evidence="2" type="ORF">SCHCODRAFT_113930</name>
</gene>
<dbReference type="InParanoid" id="D8QJA4"/>
<protein>
    <submittedName>
        <fullName evidence="2">Uncharacterized protein</fullName>
    </submittedName>
</protein>
<organism evidence="3">
    <name type="scientific">Schizophyllum commune (strain H4-8 / FGSC 9210)</name>
    <name type="common">Split gill fungus</name>
    <dbReference type="NCBI Taxonomy" id="578458"/>
    <lineage>
        <taxon>Eukaryota</taxon>
        <taxon>Fungi</taxon>
        <taxon>Dikarya</taxon>
        <taxon>Basidiomycota</taxon>
        <taxon>Agaricomycotina</taxon>
        <taxon>Agaricomycetes</taxon>
        <taxon>Agaricomycetidae</taxon>
        <taxon>Agaricales</taxon>
        <taxon>Schizophyllaceae</taxon>
        <taxon>Schizophyllum</taxon>
    </lineage>
</organism>
<proteinExistence type="predicted"/>
<dbReference type="Proteomes" id="UP000007431">
    <property type="component" value="Unassembled WGS sequence"/>
</dbReference>
<dbReference type="VEuPathDB" id="FungiDB:SCHCODRAFT_02641689"/>
<dbReference type="eggNOG" id="KOG3474">
    <property type="taxonomic scope" value="Eukaryota"/>
</dbReference>
<dbReference type="EMBL" id="GL377314">
    <property type="protein sequence ID" value="EFI92054.1"/>
    <property type="molecule type" value="Genomic_DNA"/>
</dbReference>
<feature type="region of interest" description="Disordered" evidence="1">
    <location>
        <begin position="25"/>
        <end position="66"/>
    </location>
</feature>
<keyword evidence="3" id="KW-1185">Reference proteome</keyword>
<accession>D8QJA4</accession>
<name>D8QJA4_SCHCM</name>
<evidence type="ECO:0000313" key="3">
    <source>
        <dbReference type="Proteomes" id="UP000007431"/>
    </source>
</evidence>
<dbReference type="AlphaFoldDB" id="D8QJA4"/>
<sequence>MPPPQITVLYFAAASTATGLTSETIVLPSPSPSAEPASVISPKENMSDQGQITSSTSTTNAPLAPPCTPHAFPLTSLPSLLASRHPGTNLAEILRDSQWSVDAEMVEDPVKVALKGGGDHLPRLRRVTGLARRR</sequence>
<dbReference type="Gene3D" id="3.10.20.30">
    <property type="match status" value="1"/>
</dbReference>
<feature type="non-terminal residue" evidence="2">
    <location>
        <position position="134"/>
    </location>
</feature>
<feature type="compositionally biased region" description="Polar residues" evidence="1">
    <location>
        <begin position="47"/>
        <end position="61"/>
    </location>
</feature>
<dbReference type="HOGENOM" id="CLU_1897417_0_0_1"/>
<evidence type="ECO:0000256" key="1">
    <source>
        <dbReference type="SAM" id="MobiDB-lite"/>
    </source>
</evidence>
<dbReference type="GeneID" id="9596632"/>
<reference evidence="2 3" key="1">
    <citation type="journal article" date="2010" name="Nat. Biotechnol.">
        <title>Genome sequence of the model mushroom Schizophyllum commune.</title>
        <authorList>
            <person name="Ohm R.A."/>
            <person name="de Jong J.F."/>
            <person name="Lugones L.G."/>
            <person name="Aerts A."/>
            <person name="Kothe E."/>
            <person name="Stajich J.E."/>
            <person name="de Vries R.P."/>
            <person name="Record E."/>
            <person name="Levasseur A."/>
            <person name="Baker S.E."/>
            <person name="Bartholomew K.A."/>
            <person name="Coutinho P.M."/>
            <person name="Erdmann S."/>
            <person name="Fowler T.J."/>
            <person name="Gathman A.C."/>
            <person name="Lombard V."/>
            <person name="Henrissat B."/>
            <person name="Knabe N."/>
            <person name="Kuees U."/>
            <person name="Lilly W.W."/>
            <person name="Lindquist E."/>
            <person name="Lucas S."/>
            <person name="Magnuson J.K."/>
            <person name="Piumi F."/>
            <person name="Raudaskoski M."/>
            <person name="Salamov A."/>
            <person name="Schmutz J."/>
            <person name="Schwarze F.W.M.R."/>
            <person name="vanKuyk P.A."/>
            <person name="Horton J.S."/>
            <person name="Grigoriev I.V."/>
            <person name="Woesten H.A.B."/>
        </authorList>
    </citation>
    <scope>NUCLEOTIDE SEQUENCE [LARGE SCALE GENOMIC DNA]</scope>
    <source>
        <strain evidence="3">H4-8 / FGSC 9210</strain>
    </source>
</reference>
<evidence type="ECO:0000313" key="2">
    <source>
        <dbReference type="EMBL" id="EFI92054.1"/>
    </source>
</evidence>
<feature type="compositionally biased region" description="Low complexity" evidence="1">
    <location>
        <begin position="32"/>
        <end position="42"/>
    </location>
</feature>
<dbReference type="STRING" id="578458.D8QJA4"/>
<dbReference type="OrthoDB" id="5595860at2759"/>